<keyword evidence="4" id="KW-0966">Cell projection</keyword>
<dbReference type="InterPro" id="IPR007809">
    <property type="entry name" value="FlgN-like"/>
</dbReference>
<dbReference type="Pfam" id="PF05130">
    <property type="entry name" value="FlgN"/>
    <property type="match status" value="1"/>
</dbReference>
<reference evidence="4" key="1">
    <citation type="submission" date="2021-04" db="EMBL/GenBank/DDBJ databases">
        <authorList>
            <person name="Postec A."/>
        </authorList>
    </citation>
    <scope>NUCLEOTIDE SEQUENCE</scope>
    <source>
        <strain evidence="4">F1F22</strain>
    </source>
</reference>
<organism evidence="4 5">
    <name type="scientific">Thermospira aquatica</name>
    <dbReference type="NCBI Taxonomy" id="2828656"/>
    <lineage>
        <taxon>Bacteria</taxon>
        <taxon>Pseudomonadati</taxon>
        <taxon>Spirochaetota</taxon>
        <taxon>Spirochaetia</taxon>
        <taxon>Brevinematales</taxon>
        <taxon>Thermospiraceae</taxon>
        <taxon>Thermospira</taxon>
    </lineage>
</organism>
<dbReference type="KEGG" id="taqu:KDW03_06360"/>
<proteinExistence type="inferred from homology"/>
<dbReference type="GO" id="GO:0044780">
    <property type="term" value="P:bacterial-type flagellum assembly"/>
    <property type="evidence" value="ECO:0007669"/>
    <property type="project" value="InterPro"/>
</dbReference>
<keyword evidence="4" id="KW-0282">Flagellum</keyword>
<dbReference type="Gene3D" id="1.20.58.300">
    <property type="entry name" value="FlgN-like"/>
    <property type="match status" value="1"/>
</dbReference>
<sequence length="166" mass="19375">MDTVMAKLVEDIMKVLSEEAKLLQKILLLEEKKYQALKDVNLEQLMSINDQEELLLQHIHQEEQKRENLFSELQKKNSFRDFSDLLNQIEDDTIRNELSNIYIQLATLRDRIKMQSEENKHLIQLNSEIIAMTLGLFQKTHGETYHAPQTSTKPPTSGSFLINHVV</sequence>
<dbReference type="EMBL" id="CP073355">
    <property type="protein sequence ID" value="URA09128.1"/>
    <property type="molecule type" value="Genomic_DNA"/>
</dbReference>
<keyword evidence="5" id="KW-1185">Reference proteome</keyword>
<evidence type="ECO:0000313" key="5">
    <source>
        <dbReference type="Proteomes" id="UP001056539"/>
    </source>
</evidence>
<keyword evidence="4" id="KW-0969">Cilium</keyword>
<protein>
    <submittedName>
        <fullName evidence="4">Flagellar protein FlgN</fullName>
    </submittedName>
</protein>
<evidence type="ECO:0000313" key="4">
    <source>
        <dbReference type="EMBL" id="URA09128.1"/>
    </source>
</evidence>
<dbReference type="InterPro" id="IPR036679">
    <property type="entry name" value="FlgN-like_sf"/>
</dbReference>
<comment type="similarity">
    <text evidence="2">Belongs to the FlgN family.</text>
</comment>
<dbReference type="Proteomes" id="UP001056539">
    <property type="component" value="Chromosome"/>
</dbReference>
<reference evidence="4" key="2">
    <citation type="submission" date="2022-06" db="EMBL/GenBank/DDBJ databases">
        <title>Thermospira aquatica gen. nov., sp. nov.</title>
        <authorList>
            <person name="Ben Ali Gam Z."/>
            <person name="Labat M."/>
        </authorList>
    </citation>
    <scope>NUCLEOTIDE SEQUENCE</scope>
    <source>
        <strain evidence="4">F1F22</strain>
    </source>
</reference>
<dbReference type="SUPFAM" id="SSF140566">
    <property type="entry name" value="FlgN-like"/>
    <property type="match status" value="1"/>
</dbReference>
<dbReference type="RefSeq" id="WP_271434255.1">
    <property type="nucleotide sequence ID" value="NZ_CP073355.1"/>
</dbReference>
<gene>
    <name evidence="4" type="ORF">KDW03_06360</name>
</gene>
<name>A0AAX3BA49_9SPIR</name>
<evidence type="ECO:0000256" key="3">
    <source>
        <dbReference type="ARBA" id="ARBA00022795"/>
    </source>
</evidence>
<accession>A0AAX3BA49</accession>
<evidence type="ECO:0000256" key="1">
    <source>
        <dbReference type="ARBA" id="ARBA00002397"/>
    </source>
</evidence>
<dbReference type="AlphaFoldDB" id="A0AAX3BA49"/>
<evidence type="ECO:0000256" key="2">
    <source>
        <dbReference type="ARBA" id="ARBA00007703"/>
    </source>
</evidence>
<keyword evidence="3" id="KW-1005">Bacterial flagellum biogenesis</keyword>
<comment type="function">
    <text evidence="1">Required for the efficient initiation of filament assembly.</text>
</comment>